<dbReference type="AlphaFoldDB" id="A0A6J4NNX3"/>
<evidence type="ECO:0000256" key="1">
    <source>
        <dbReference type="SAM" id="Phobius"/>
    </source>
</evidence>
<name>A0A6J4NNX3_9BACT</name>
<reference evidence="2" key="1">
    <citation type="submission" date="2020-02" db="EMBL/GenBank/DDBJ databases">
        <authorList>
            <person name="Meier V. D."/>
        </authorList>
    </citation>
    <scope>NUCLEOTIDE SEQUENCE</scope>
    <source>
        <strain evidence="2">AVDCRST_MAG64</strain>
    </source>
</reference>
<evidence type="ECO:0000313" key="2">
    <source>
        <dbReference type="EMBL" id="CAA9393440.1"/>
    </source>
</evidence>
<dbReference type="EMBL" id="CADCUQ010000299">
    <property type="protein sequence ID" value="CAA9393440.1"/>
    <property type="molecule type" value="Genomic_DNA"/>
</dbReference>
<feature type="non-terminal residue" evidence="2">
    <location>
        <position position="60"/>
    </location>
</feature>
<organism evidence="2">
    <name type="scientific">uncultured Phycisphaerae bacterium</name>
    <dbReference type="NCBI Taxonomy" id="904963"/>
    <lineage>
        <taxon>Bacteria</taxon>
        <taxon>Pseudomonadati</taxon>
        <taxon>Planctomycetota</taxon>
        <taxon>Phycisphaerae</taxon>
        <taxon>environmental samples</taxon>
    </lineage>
</organism>
<gene>
    <name evidence="2" type="ORF">AVDCRST_MAG64-1293</name>
</gene>
<keyword evidence="1" id="KW-1133">Transmembrane helix</keyword>
<sequence length="60" mass="5801">MNGASATGGPTHGNGPAVVTALRVVVGGVAAVALAAVGLRLALDAEELASRTAFARPEFA</sequence>
<keyword evidence="1" id="KW-0472">Membrane</keyword>
<feature type="transmembrane region" description="Helical" evidence="1">
    <location>
        <begin position="20"/>
        <end position="43"/>
    </location>
</feature>
<protein>
    <submittedName>
        <fullName evidence="2">Uncharacterized protein</fullName>
    </submittedName>
</protein>
<accession>A0A6J4NNX3</accession>
<keyword evidence="1" id="KW-0812">Transmembrane</keyword>
<proteinExistence type="predicted"/>